<protein>
    <recommendedName>
        <fullName evidence="5">4-O-methyl-glucuronoyl methylesterase-like domain-containing protein</fullName>
    </recommendedName>
</protein>
<dbReference type="Proteomes" id="UP000017837">
    <property type="component" value="Unassembled WGS sequence"/>
</dbReference>
<keyword evidence="1" id="KW-0719">Serine esterase</keyword>
<keyword evidence="3" id="KW-0378">Hydrolase</keyword>
<evidence type="ECO:0000256" key="4">
    <source>
        <dbReference type="SAM" id="MobiDB-lite"/>
    </source>
</evidence>
<evidence type="ECO:0000256" key="3">
    <source>
        <dbReference type="ARBA" id="ARBA00022801"/>
    </source>
</evidence>
<dbReference type="InterPro" id="IPR054579">
    <property type="entry name" value="GCE-like_dom"/>
</dbReference>
<organism evidence="6 7">
    <name type="scientific">Asticcacaulis benevestitus DSM 16100 = ATCC BAA-896</name>
    <dbReference type="NCBI Taxonomy" id="1121022"/>
    <lineage>
        <taxon>Bacteria</taxon>
        <taxon>Pseudomonadati</taxon>
        <taxon>Pseudomonadota</taxon>
        <taxon>Alphaproteobacteria</taxon>
        <taxon>Caulobacterales</taxon>
        <taxon>Caulobacteraceae</taxon>
        <taxon>Asticcacaulis</taxon>
    </lineage>
</organism>
<keyword evidence="2" id="KW-0732">Signal</keyword>
<dbReference type="PATRIC" id="fig|1121022.4.peg.145"/>
<comment type="caution">
    <text evidence="6">The sequence shown here is derived from an EMBL/GenBank/DDBJ whole genome shotgun (WGS) entry which is preliminary data.</text>
</comment>
<dbReference type="Gene3D" id="3.40.50.1820">
    <property type="entry name" value="alpha/beta hydrolase"/>
    <property type="match status" value="1"/>
</dbReference>
<feature type="compositionally biased region" description="Basic and acidic residues" evidence="4">
    <location>
        <begin position="35"/>
        <end position="45"/>
    </location>
</feature>
<dbReference type="Pfam" id="PF22244">
    <property type="entry name" value="GCE_fung"/>
    <property type="match status" value="1"/>
</dbReference>
<evidence type="ECO:0000259" key="5">
    <source>
        <dbReference type="Pfam" id="PF22244"/>
    </source>
</evidence>
<dbReference type="STRING" id="1121022.GCA_000376105_01461"/>
<keyword evidence="7" id="KW-1185">Reference proteome</keyword>
<dbReference type="InterPro" id="IPR029058">
    <property type="entry name" value="AB_hydrolase_fold"/>
</dbReference>
<evidence type="ECO:0000256" key="1">
    <source>
        <dbReference type="ARBA" id="ARBA00022487"/>
    </source>
</evidence>
<dbReference type="GO" id="GO:0052689">
    <property type="term" value="F:carboxylic ester hydrolase activity"/>
    <property type="evidence" value="ECO:0007669"/>
    <property type="project" value="UniProtKB-KW"/>
</dbReference>
<gene>
    <name evidence="6" type="ORF">ABENE_00740</name>
</gene>
<dbReference type="EMBL" id="AWGB01000001">
    <property type="protein sequence ID" value="ESQ94652.1"/>
    <property type="molecule type" value="Genomic_DNA"/>
</dbReference>
<evidence type="ECO:0000256" key="2">
    <source>
        <dbReference type="ARBA" id="ARBA00022729"/>
    </source>
</evidence>
<evidence type="ECO:0000313" key="7">
    <source>
        <dbReference type="Proteomes" id="UP000017837"/>
    </source>
</evidence>
<sequence length="452" mass="49380">MAEPVTFTAAQDHRNMMDQLHIETLRPGANGDENAPDHANYDEAKANPYPDWPDILKRDNGQPVTTPDQWWQQRRPEIVAAFEREVYGRVPAHVPAVTWRIKASEAETLEGLAIVATHLTGHADNSAAPDITADIDAMLIMPAASKTPAPMLIMFDWSPIRFPAPLKPEPEPANVDPRMAPFLAAARAGMLERLQHLLGDGWGVLLINPGSFQADNGAGLTRGIIGLTNQGQPRKPQDWGALRAWAWGASRALDYLSTRPDVDKNHVGIEGVSRYGKAALVTMAFDQRFYMGLIGSSGEGGAKPHRRNFGEAVENLTGEGEYHWMAGNFLKYGGPKNAGDLPVDAHQLIALAAPRLIFISYGIPKEGDAKWLDQQGSYMATVAAGSAWKLLGAKDLGVGNDYRTAQMPPPLIELMDGQLAWRQHVGGHTDTPNMASFVQWADRHMGRKTSSK</sequence>
<name>V4PL11_9CAUL</name>
<dbReference type="SUPFAM" id="SSF53474">
    <property type="entry name" value="alpha/beta-Hydrolases"/>
    <property type="match status" value="1"/>
</dbReference>
<dbReference type="eggNOG" id="COG2755">
    <property type="taxonomic scope" value="Bacteria"/>
</dbReference>
<proteinExistence type="predicted"/>
<evidence type="ECO:0000313" key="6">
    <source>
        <dbReference type="EMBL" id="ESQ94652.1"/>
    </source>
</evidence>
<feature type="domain" description="4-O-methyl-glucuronoyl methylesterase-like" evidence="5">
    <location>
        <begin position="237"/>
        <end position="392"/>
    </location>
</feature>
<feature type="region of interest" description="Disordered" evidence="4">
    <location>
        <begin position="26"/>
        <end position="68"/>
    </location>
</feature>
<reference evidence="6 7" key="1">
    <citation type="journal article" date="2014" name="Nature">
        <title>Sequential evolution of bacterial morphology by co-option of a developmental regulator.</title>
        <authorList>
            <person name="Jiang C."/>
            <person name="Brown P.J."/>
            <person name="Ducret A."/>
            <person name="Brun Y.V."/>
        </authorList>
    </citation>
    <scope>NUCLEOTIDE SEQUENCE [LARGE SCALE GENOMIC DNA]</scope>
    <source>
        <strain evidence="6 7">DSM 16100</strain>
    </source>
</reference>
<accession>V4PL11</accession>
<dbReference type="AlphaFoldDB" id="V4PL11"/>